<reference evidence="7" key="1">
    <citation type="submission" date="2017-12" db="EMBL/GenBank/DDBJ databases">
        <title>Sequencing the genomes of 1000 Actinobacteria strains.</title>
        <authorList>
            <person name="Klenk H.-P."/>
        </authorList>
    </citation>
    <scope>NUCLEOTIDE SEQUENCE [LARGE SCALE GENOMIC DNA]</scope>
    <source>
        <strain evidence="7">DSM 44228</strain>
    </source>
</reference>
<dbReference type="STRING" id="994479.GCA_000194155_02770"/>
<protein>
    <submittedName>
        <fullName evidence="7">Methyltransferase family protein</fullName>
    </submittedName>
</protein>
<dbReference type="Proteomes" id="UP000233786">
    <property type="component" value="Unassembled WGS sequence"/>
</dbReference>
<sequence>MPSRLTRAPPTSAPTGTKGHNLAVSDVDSLTAVIAGHYRTGSTTGLDEYSVACPRRVWRVQQFSWWMPSMMHRFGGPDASFDRHPATLPVRLSPHLHRGNHHLRRELRRLPAALNRPVENLFRGGGAGGIIGAMEFRNFDARGYRTVDVRTGYGEWVANYEQTVEDVMDLALLDRLQEPSWAAVTRAADLGCGTGRTGQWLRGKGVPAIDGVDLTPEMLAVAQRRGAHDRLVEADVAATGLADSAYDLVISSLIDEHLDDLNRLYREAWRLAAPKAAFVLVTFHPHFIMTSGMPTHYTNSAGESVAITTNVHLVSDHVAAALAAGWRLAELHEGVIGDAWVAVKPKWERFRNHPISAAYVWRKDG</sequence>
<dbReference type="SUPFAM" id="SSF51905">
    <property type="entry name" value="FAD/NAD(P)-binding domain"/>
    <property type="match status" value="1"/>
</dbReference>
<dbReference type="PANTHER" id="PTHR43464:SF19">
    <property type="entry name" value="UBIQUINONE BIOSYNTHESIS O-METHYLTRANSFERASE, MITOCHONDRIAL"/>
    <property type="match status" value="1"/>
</dbReference>
<evidence type="ECO:0000313" key="8">
    <source>
        <dbReference type="Proteomes" id="UP000233786"/>
    </source>
</evidence>
<proteinExistence type="predicted"/>
<keyword evidence="8" id="KW-1185">Reference proteome</keyword>
<gene>
    <name evidence="7" type="ORF">A8926_2667</name>
</gene>
<accession>A0A2N3XWK5</accession>
<dbReference type="Pfam" id="PF08241">
    <property type="entry name" value="Methyltransf_11"/>
    <property type="match status" value="1"/>
</dbReference>
<dbReference type="InterPro" id="IPR036188">
    <property type="entry name" value="FAD/NAD-bd_sf"/>
</dbReference>
<dbReference type="Gene3D" id="3.50.50.60">
    <property type="entry name" value="FAD/NAD(P)-binding domain"/>
    <property type="match status" value="1"/>
</dbReference>
<keyword evidence="3" id="KW-0949">S-adenosyl-L-methionine</keyword>
<comment type="caution">
    <text evidence="7">The sequence shown here is derived from an EMBL/GenBank/DDBJ whole genome shotgun (WGS) entry which is preliminary data.</text>
</comment>
<name>A0A2N3XWK5_SACSN</name>
<feature type="region of interest" description="Disordered" evidence="4">
    <location>
        <begin position="1"/>
        <end position="20"/>
    </location>
</feature>
<keyword evidence="2" id="KW-0808">Transferase</keyword>
<feature type="domain" description="FAD-binding" evidence="5">
    <location>
        <begin position="13"/>
        <end position="64"/>
    </location>
</feature>
<dbReference type="SUPFAM" id="SSF53335">
    <property type="entry name" value="S-adenosyl-L-methionine-dependent methyltransferases"/>
    <property type="match status" value="1"/>
</dbReference>
<evidence type="ECO:0000256" key="1">
    <source>
        <dbReference type="ARBA" id="ARBA00022603"/>
    </source>
</evidence>
<dbReference type="GO" id="GO:0071949">
    <property type="term" value="F:FAD binding"/>
    <property type="evidence" value="ECO:0007669"/>
    <property type="project" value="InterPro"/>
</dbReference>
<dbReference type="InterPro" id="IPR029063">
    <property type="entry name" value="SAM-dependent_MTases_sf"/>
</dbReference>
<dbReference type="Gene3D" id="3.40.50.150">
    <property type="entry name" value="Vaccinia Virus protein VP39"/>
    <property type="match status" value="1"/>
</dbReference>
<dbReference type="PANTHER" id="PTHR43464">
    <property type="entry name" value="METHYLTRANSFERASE"/>
    <property type="match status" value="1"/>
</dbReference>
<keyword evidence="1 7" id="KW-0489">Methyltransferase</keyword>
<evidence type="ECO:0000256" key="4">
    <source>
        <dbReference type="SAM" id="MobiDB-lite"/>
    </source>
</evidence>
<feature type="domain" description="Methyltransferase type 11" evidence="6">
    <location>
        <begin position="189"/>
        <end position="279"/>
    </location>
</feature>
<dbReference type="Gene3D" id="3.30.9.10">
    <property type="entry name" value="D-Amino Acid Oxidase, subunit A, domain 2"/>
    <property type="match status" value="1"/>
</dbReference>
<dbReference type="InterPro" id="IPR013216">
    <property type="entry name" value="Methyltransf_11"/>
</dbReference>
<evidence type="ECO:0000256" key="2">
    <source>
        <dbReference type="ARBA" id="ARBA00022679"/>
    </source>
</evidence>
<evidence type="ECO:0000256" key="3">
    <source>
        <dbReference type="ARBA" id="ARBA00022691"/>
    </source>
</evidence>
<organism evidence="7 8">
    <name type="scientific">Saccharopolyspora spinosa</name>
    <dbReference type="NCBI Taxonomy" id="60894"/>
    <lineage>
        <taxon>Bacteria</taxon>
        <taxon>Bacillati</taxon>
        <taxon>Actinomycetota</taxon>
        <taxon>Actinomycetes</taxon>
        <taxon>Pseudonocardiales</taxon>
        <taxon>Pseudonocardiaceae</taxon>
        <taxon>Saccharopolyspora</taxon>
    </lineage>
</organism>
<evidence type="ECO:0000259" key="5">
    <source>
        <dbReference type="Pfam" id="PF01494"/>
    </source>
</evidence>
<evidence type="ECO:0000259" key="6">
    <source>
        <dbReference type="Pfam" id="PF08241"/>
    </source>
</evidence>
<dbReference type="Pfam" id="PF01494">
    <property type="entry name" value="FAD_binding_3"/>
    <property type="match status" value="1"/>
</dbReference>
<dbReference type="GO" id="GO:0032259">
    <property type="term" value="P:methylation"/>
    <property type="evidence" value="ECO:0007669"/>
    <property type="project" value="UniProtKB-KW"/>
</dbReference>
<evidence type="ECO:0000313" key="7">
    <source>
        <dbReference type="EMBL" id="PKW15001.1"/>
    </source>
</evidence>
<dbReference type="EMBL" id="PJNB01000001">
    <property type="protein sequence ID" value="PKW15001.1"/>
    <property type="molecule type" value="Genomic_DNA"/>
</dbReference>
<dbReference type="GO" id="GO:0008757">
    <property type="term" value="F:S-adenosylmethionine-dependent methyltransferase activity"/>
    <property type="evidence" value="ECO:0007669"/>
    <property type="project" value="InterPro"/>
</dbReference>
<dbReference type="AlphaFoldDB" id="A0A2N3XWK5"/>
<dbReference type="InterPro" id="IPR002938">
    <property type="entry name" value="FAD-bd"/>
</dbReference>
<dbReference type="CDD" id="cd02440">
    <property type="entry name" value="AdoMet_MTases"/>
    <property type="match status" value="1"/>
</dbReference>